<dbReference type="InterPro" id="IPR026575">
    <property type="entry name" value="GpdQ/CpdA-like"/>
</dbReference>
<keyword evidence="3" id="KW-0408">Iron</keyword>
<dbReference type="AlphaFoldDB" id="F2IXA6"/>
<dbReference type="InterPro" id="IPR042283">
    <property type="entry name" value="GpdQ_catalytic"/>
</dbReference>
<evidence type="ECO:0000259" key="5">
    <source>
        <dbReference type="Pfam" id="PF00149"/>
    </source>
</evidence>
<evidence type="ECO:0000313" key="7">
    <source>
        <dbReference type="Proteomes" id="UP000008130"/>
    </source>
</evidence>
<dbReference type="PANTHER" id="PTHR42988">
    <property type="entry name" value="PHOSPHOHYDROLASE"/>
    <property type="match status" value="1"/>
</dbReference>
<dbReference type="SUPFAM" id="SSF56300">
    <property type="entry name" value="Metallo-dependent phosphatases"/>
    <property type="match status" value="1"/>
</dbReference>
<dbReference type="Proteomes" id="UP000008130">
    <property type="component" value="Chromosome"/>
</dbReference>
<evidence type="ECO:0000256" key="2">
    <source>
        <dbReference type="ARBA" id="ARBA00022801"/>
    </source>
</evidence>
<evidence type="ECO:0000313" key="6">
    <source>
        <dbReference type="EMBL" id="ADZ70424.1"/>
    </source>
</evidence>
<dbReference type="InterPro" id="IPR050884">
    <property type="entry name" value="CNP_phosphodiesterase-III"/>
</dbReference>
<dbReference type="STRING" id="991905.SL003B_1998"/>
<dbReference type="GO" id="GO:0046872">
    <property type="term" value="F:metal ion binding"/>
    <property type="evidence" value="ECO:0007669"/>
    <property type="project" value="UniProtKB-KW"/>
</dbReference>
<keyword evidence="7" id="KW-1185">Reference proteome</keyword>
<dbReference type="InterPro" id="IPR042281">
    <property type="entry name" value="GpdQ_beta-strand"/>
</dbReference>
<dbReference type="Gene3D" id="3.60.21.40">
    <property type="entry name" value="GpdQ, catalytic alpha/beta sandwich domain"/>
    <property type="match status" value="1"/>
</dbReference>
<protein>
    <submittedName>
        <fullName evidence="6">Ser/Thr protein phosphatase family protein</fullName>
    </submittedName>
</protein>
<dbReference type="HOGENOM" id="CLU_070320_2_1_5"/>
<dbReference type="InterPro" id="IPR004843">
    <property type="entry name" value="Calcineurin-like_PHP"/>
</dbReference>
<comment type="similarity">
    <text evidence="4">Belongs to the cyclic nucleotide phosphodiesterase class-III family.</text>
</comment>
<dbReference type="Gene3D" id="3.30.750.180">
    <property type="entry name" value="GpdQ, beta-strand dimerisation domain"/>
    <property type="match status" value="1"/>
</dbReference>
<dbReference type="eggNOG" id="COG1409">
    <property type="taxonomic scope" value="Bacteria"/>
</dbReference>
<dbReference type="CDD" id="cd07402">
    <property type="entry name" value="MPP_GpdQ"/>
    <property type="match status" value="1"/>
</dbReference>
<gene>
    <name evidence="6" type="primary">cpdA</name>
    <name evidence="6" type="ordered locus">SL003B_1998</name>
</gene>
<dbReference type="PANTHER" id="PTHR42988:SF2">
    <property type="entry name" value="CYCLIC NUCLEOTIDE PHOSPHODIESTERASE CBUA0032-RELATED"/>
    <property type="match status" value="1"/>
</dbReference>
<organism evidence="6 7">
    <name type="scientific">Polymorphum gilvum (strain LMG 25793 / CGMCC 1.9160 / SL003B-26A1)</name>
    <dbReference type="NCBI Taxonomy" id="991905"/>
    <lineage>
        <taxon>Bacteria</taxon>
        <taxon>Pseudomonadati</taxon>
        <taxon>Pseudomonadota</taxon>
        <taxon>Alphaproteobacteria</taxon>
        <taxon>Rhodobacterales</taxon>
        <taxon>Paracoccaceae</taxon>
        <taxon>Polymorphum</taxon>
    </lineage>
</organism>
<proteinExistence type="inferred from homology"/>
<reference evidence="6 7" key="1">
    <citation type="journal article" date="2011" name="J. Bacteriol.">
        <title>Complete genome sequence of Polymorphum gilvum SL003B-26A1T, a crude oil-degrading bacterium from oil-polluted saline soil.</title>
        <authorList>
            <person name="Li S.G."/>
            <person name="Tang Y.Q."/>
            <person name="Nie Y."/>
            <person name="Cai M."/>
            <person name="Wu X.L."/>
        </authorList>
    </citation>
    <scope>NUCLEOTIDE SEQUENCE [LARGE SCALE GENOMIC DNA]</scope>
    <source>
        <strain evidence="7">LMG 25793 / CGMCC 1.9160 / SL003B-26A1</strain>
    </source>
</reference>
<evidence type="ECO:0000256" key="4">
    <source>
        <dbReference type="ARBA" id="ARBA00025742"/>
    </source>
</evidence>
<sequence length="284" mass="30932">MNWDYFMTILAQITDLHLRPRGLTCYRVSDTNNLAERAIRALLALSPRPDAVVVTGDITDGADAREYALARHILGRLPMPVYVLPGNHDSSDTLRAAFSDYPGIRDAPTASGKLHYTADVGGLRLVALDSSVAGKPFGLLGAEQLAWLDRVLAEDDRPAVVAVHHPPMATGIQHMDSIALHDTDAFAAVLSRHAHVERLICGHVHRPIVAGFAGTVMTLAPSTAHQLVLDFDDKAPVDFNFEPPAYFLHCHLPGSGLVSHLAYVENFPGPYPFWADEGVRWPGE</sequence>
<keyword evidence="2" id="KW-0378">Hydrolase</keyword>
<dbReference type="KEGG" id="pgv:SL003B_1998"/>
<evidence type="ECO:0000256" key="3">
    <source>
        <dbReference type="ARBA" id="ARBA00023004"/>
    </source>
</evidence>
<dbReference type="GO" id="GO:0004112">
    <property type="term" value="F:cyclic-nucleotide phosphodiesterase activity"/>
    <property type="evidence" value="ECO:0007669"/>
    <property type="project" value="InterPro"/>
</dbReference>
<dbReference type="InterPro" id="IPR029052">
    <property type="entry name" value="Metallo-depent_PP-like"/>
</dbReference>
<dbReference type="PATRIC" id="fig|991905.3.peg.2049"/>
<dbReference type="Pfam" id="PF00149">
    <property type="entry name" value="Metallophos"/>
    <property type="match status" value="1"/>
</dbReference>
<keyword evidence="1" id="KW-0479">Metal-binding</keyword>
<accession>F2IXA6</accession>
<name>F2IXA6_POLGS</name>
<evidence type="ECO:0000256" key="1">
    <source>
        <dbReference type="ARBA" id="ARBA00022723"/>
    </source>
</evidence>
<feature type="domain" description="Calcineurin-like phosphoesterase" evidence="5">
    <location>
        <begin position="11"/>
        <end position="207"/>
    </location>
</feature>
<dbReference type="EMBL" id="CP002568">
    <property type="protein sequence ID" value="ADZ70424.1"/>
    <property type="molecule type" value="Genomic_DNA"/>
</dbReference>